<reference evidence="2" key="1">
    <citation type="submission" date="2018-06" db="EMBL/GenBank/DDBJ databases">
        <authorList>
            <consortium name="Pathogen Informatics"/>
        </authorList>
    </citation>
    <scope>NUCLEOTIDE SEQUENCE [LARGE SCALE GENOMIC DNA]</scope>
    <source>
        <strain evidence="2">NCTC10115</strain>
    </source>
</reference>
<dbReference type="AlphaFoldDB" id="A0A3B0PI37"/>
<evidence type="ECO:0000313" key="1">
    <source>
        <dbReference type="EMBL" id="SYV95490.1"/>
    </source>
</evidence>
<accession>A0A3B0PI37</accession>
<evidence type="ECO:0000313" key="2">
    <source>
        <dbReference type="Proteomes" id="UP000260136"/>
    </source>
</evidence>
<sequence length="40" mass="4929">MAKHNFKTVPSEIEFIRFNNKLFSYKQGYFMLNVNQIDEW</sequence>
<name>A0A3B0PI37_MYCGL</name>
<gene>
    <name evidence="1" type="ORF">NCTC10115_01435</name>
</gene>
<proteinExistence type="predicted"/>
<protein>
    <submittedName>
        <fullName evidence="1">Uncharacterized protein</fullName>
    </submittedName>
</protein>
<dbReference type="EMBL" id="LS991952">
    <property type="protein sequence ID" value="SYV95490.1"/>
    <property type="molecule type" value="Genomic_DNA"/>
</dbReference>
<dbReference type="Proteomes" id="UP000260136">
    <property type="component" value="Chromosome"/>
</dbReference>
<organism evidence="1 2">
    <name type="scientific">Mycoplasmoides gallisepticum</name>
    <name type="common">Mycoplasma gallisepticum</name>
    <dbReference type="NCBI Taxonomy" id="2096"/>
    <lineage>
        <taxon>Bacteria</taxon>
        <taxon>Bacillati</taxon>
        <taxon>Mycoplasmatota</taxon>
        <taxon>Mycoplasmoidales</taxon>
        <taxon>Mycoplasmoidaceae</taxon>
        <taxon>Mycoplasmoides</taxon>
    </lineage>
</organism>
<feature type="non-terminal residue" evidence="1">
    <location>
        <position position="40"/>
    </location>
</feature>